<keyword evidence="2" id="KW-1185">Reference proteome</keyword>
<name>A0ACB9RBD4_9MYRT</name>
<protein>
    <submittedName>
        <fullName evidence="1">Uncharacterized protein</fullName>
    </submittedName>
</protein>
<sequence>MKVRRDEKNILGYYEAEHTKNVRDWKEVFDVAAQEPTFAPASDHPDDREVVQWNNQWPEYPPELRKACKDYLQEMEKLERKLMALSLGLPKDRLKGFFEEQMSVLRLNHYPPCPVPHLALGVGRHKDSWALTILAQDDVGGLEVKRKTDGEWVFVRPTLNALIINVGDII</sequence>
<comment type="caution">
    <text evidence="1">The sequence shown here is derived from an EMBL/GenBank/DDBJ whole genome shotgun (WGS) entry which is preliminary data.</text>
</comment>
<gene>
    <name evidence="1" type="ORF">MLD38_013811</name>
</gene>
<evidence type="ECO:0000313" key="1">
    <source>
        <dbReference type="EMBL" id="KAI4376010.1"/>
    </source>
</evidence>
<proteinExistence type="predicted"/>
<dbReference type="EMBL" id="CM042883">
    <property type="protein sequence ID" value="KAI4376010.1"/>
    <property type="molecule type" value="Genomic_DNA"/>
</dbReference>
<dbReference type="Proteomes" id="UP001057402">
    <property type="component" value="Chromosome 4"/>
</dbReference>
<evidence type="ECO:0000313" key="2">
    <source>
        <dbReference type="Proteomes" id="UP001057402"/>
    </source>
</evidence>
<organism evidence="1 2">
    <name type="scientific">Melastoma candidum</name>
    <dbReference type="NCBI Taxonomy" id="119954"/>
    <lineage>
        <taxon>Eukaryota</taxon>
        <taxon>Viridiplantae</taxon>
        <taxon>Streptophyta</taxon>
        <taxon>Embryophyta</taxon>
        <taxon>Tracheophyta</taxon>
        <taxon>Spermatophyta</taxon>
        <taxon>Magnoliopsida</taxon>
        <taxon>eudicotyledons</taxon>
        <taxon>Gunneridae</taxon>
        <taxon>Pentapetalae</taxon>
        <taxon>rosids</taxon>
        <taxon>malvids</taxon>
        <taxon>Myrtales</taxon>
        <taxon>Melastomataceae</taxon>
        <taxon>Melastomatoideae</taxon>
        <taxon>Melastomateae</taxon>
        <taxon>Melastoma</taxon>
    </lineage>
</organism>
<accession>A0ACB9RBD4</accession>
<reference evidence="2" key="1">
    <citation type="journal article" date="2023" name="Front. Plant Sci.">
        <title>Chromosomal-level genome assembly of Melastoma candidum provides insights into trichome evolution.</title>
        <authorList>
            <person name="Zhong Y."/>
            <person name="Wu W."/>
            <person name="Sun C."/>
            <person name="Zou P."/>
            <person name="Liu Y."/>
            <person name="Dai S."/>
            <person name="Zhou R."/>
        </authorList>
    </citation>
    <scope>NUCLEOTIDE SEQUENCE [LARGE SCALE GENOMIC DNA]</scope>
</reference>